<evidence type="ECO:0000259" key="3">
    <source>
        <dbReference type="Pfam" id="PF03109"/>
    </source>
</evidence>
<dbReference type="AlphaFoldDB" id="A0A8S0XGK9"/>
<evidence type="ECO:0000313" key="5">
    <source>
        <dbReference type="Proteomes" id="UP000494216"/>
    </source>
</evidence>
<accession>A0A8S0XGK9</accession>
<dbReference type="RefSeq" id="WP_174625995.1">
    <property type="nucleotide sequence ID" value="NZ_CADCXN010000063.1"/>
</dbReference>
<protein>
    <submittedName>
        <fullName evidence="4">Ubiquinone biosynthesis protein</fullName>
    </submittedName>
</protein>
<reference evidence="4 5" key="1">
    <citation type="submission" date="2020-02" db="EMBL/GenBank/DDBJ databases">
        <authorList>
            <person name="Hogendoorn C."/>
        </authorList>
    </citation>
    <scope>NUCLEOTIDE SEQUENCE [LARGE SCALE GENOMIC DNA]</scope>
    <source>
        <strain evidence="4">METHB21</strain>
    </source>
</reference>
<sequence>MLWEMLNAARDLGRAHAIASVLIRYGFGGFVRALGLGNAVEHAGRVLNWQRTENYVNLDTPQRIRRVLEELGPTFIKLGQIFATRMDVFPPPYIAEFEKLQDQAPPVAFEELLSQIEEDIGGSIGEIFSELDRQPLAAASIAQVHKAILKDGTQVILKIRRPGLHKIIEADLRLLQRIIDIAESEVPELRRFHPREILRQFNQSLRRELDLAAECRNAERVAANLADDLNIKIPKVYWQWTGESLNVQEYIQGISGRDLASVEKQGLNRKLLADRGARAVMRMIMEDGFFHADPHPGNVFYLPGNKLAFIDFGMIGRLTEERRGQVVSLLHGMLNHEPAKVAEIFEDWSDNIDTDEQVLTVEIEDFVDQYSSLSLKELNLTVMLSDLMALLRNHKLILPADLALLIKTYITMDGLGRHLNPDFNLLVFAAPYTQAIMQERYSPEAFARRGWQSLISGADLLLNLPKDLRKLVRISRKRGFQVDVTVRHLDYYANKTDNAISRLTMGIVTSALIIGSSIIMTVKGGPELFGLPAFGFLGYTIATAGGIWLLLSIWKSGNNP</sequence>
<proteinExistence type="inferred from homology"/>
<dbReference type="PANTHER" id="PTHR10566">
    <property type="entry name" value="CHAPERONE-ACTIVITY OF BC1 COMPLEX CABC1 -RELATED"/>
    <property type="match status" value="1"/>
</dbReference>
<evidence type="ECO:0000313" key="4">
    <source>
        <dbReference type="EMBL" id="CAA9891107.1"/>
    </source>
</evidence>
<feature type="transmembrane region" description="Helical" evidence="2">
    <location>
        <begin position="534"/>
        <end position="554"/>
    </location>
</feature>
<evidence type="ECO:0000256" key="1">
    <source>
        <dbReference type="ARBA" id="ARBA00009670"/>
    </source>
</evidence>
<gene>
    <name evidence="4" type="ORF">METHB2_340025</name>
</gene>
<comment type="caution">
    <text evidence="4">The sequence shown here is derived from an EMBL/GenBank/DDBJ whole genome shotgun (WGS) entry which is preliminary data.</text>
</comment>
<comment type="similarity">
    <text evidence="1">Belongs to the protein kinase superfamily. ADCK protein kinase family.</text>
</comment>
<keyword evidence="4" id="KW-0830">Ubiquinone</keyword>
<dbReference type="InterPro" id="IPR004147">
    <property type="entry name" value="ABC1_dom"/>
</dbReference>
<keyword evidence="2" id="KW-0812">Transmembrane</keyword>
<name>A0A8S0XGK9_9GAMM</name>
<dbReference type="InterPro" id="IPR011009">
    <property type="entry name" value="Kinase-like_dom_sf"/>
</dbReference>
<dbReference type="Pfam" id="PF03109">
    <property type="entry name" value="ABC1"/>
    <property type="match status" value="1"/>
</dbReference>
<organism evidence="4 5">
    <name type="scientific">Candidatus Methylobacter favarea</name>
    <dbReference type="NCBI Taxonomy" id="2707345"/>
    <lineage>
        <taxon>Bacteria</taxon>
        <taxon>Pseudomonadati</taxon>
        <taxon>Pseudomonadota</taxon>
        <taxon>Gammaproteobacteria</taxon>
        <taxon>Methylococcales</taxon>
        <taxon>Methylococcaceae</taxon>
        <taxon>Methylobacter</taxon>
    </lineage>
</organism>
<dbReference type="CDD" id="cd05121">
    <property type="entry name" value="ABC1_ADCK3-like"/>
    <property type="match status" value="1"/>
</dbReference>
<dbReference type="EMBL" id="CADCXN010000063">
    <property type="protein sequence ID" value="CAA9891107.1"/>
    <property type="molecule type" value="Genomic_DNA"/>
</dbReference>
<keyword evidence="5" id="KW-1185">Reference proteome</keyword>
<evidence type="ECO:0000256" key="2">
    <source>
        <dbReference type="SAM" id="Phobius"/>
    </source>
</evidence>
<feature type="domain" description="ABC1 atypical kinase-like" evidence="3">
    <location>
        <begin position="99"/>
        <end position="344"/>
    </location>
</feature>
<keyword evidence="2" id="KW-0472">Membrane</keyword>
<dbReference type="Proteomes" id="UP000494216">
    <property type="component" value="Unassembled WGS sequence"/>
</dbReference>
<dbReference type="InterPro" id="IPR050154">
    <property type="entry name" value="UbiB_kinase"/>
</dbReference>
<keyword evidence="2" id="KW-1133">Transmembrane helix</keyword>
<dbReference type="SUPFAM" id="SSF56112">
    <property type="entry name" value="Protein kinase-like (PK-like)"/>
    <property type="match status" value="1"/>
</dbReference>
<feature type="transmembrane region" description="Helical" evidence="2">
    <location>
        <begin position="503"/>
        <end position="522"/>
    </location>
</feature>
<dbReference type="PANTHER" id="PTHR10566:SF113">
    <property type="entry name" value="PROTEIN ACTIVITY OF BC1 COMPLEX KINASE 7, CHLOROPLASTIC"/>
    <property type="match status" value="1"/>
</dbReference>